<dbReference type="Proteomes" id="UP000642070">
    <property type="component" value="Unassembled WGS sequence"/>
</dbReference>
<proteinExistence type="predicted"/>
<name>A0A917T4Y5_9ACTN</name>
<reference evidence="2" key="2">
    <citation type="submission" date="2020-09" db="EMBL/GenBank/DDBJ databases">
        <authorList>
            <person name="Sun Q."/>
            <person name="Ohkuma M."/>
        </authorList>
    </citation>
    <scope>NUCLEOTIDE SEQUENCE</scope>
    <source>
        <strain evidence="2">JCM 19831</strain>
    </source>
</reference>
<feature type="region of interest" description="Disordered" evidence="1">
    <location>
        <begin position="13"/>
        <end position="32"/>
    </location>
</feature>
<evidence type="ECO:0000256" key="1">
    <source>
        <dbReference type="SAM" id="MobiDB-lite"/>
    </source>
</evidence>
<organism evidence="2 3">
    <name type="scientific">Dactylosporangium sucinum</name>
    <dbReference type="NCBI Taxonomy" id="1424081"/>
    <lineage>
        <taxon>Bacteria</taxon>
        <taxon>Bacillati</taxon>
        <taxon>Actinomycetota</taxon>
        <taxon>Actinomycetes</taxon>
        <taxon>Micromonosporales</taxon>
        <taxon>Micromonosporaceae</taxon>
        <taxon>Dactylosporangium</taxon>
    </lineage>
</organism>
<dbReference type="AlphaFoldDB" id="A0A917T4Y5"/>
<comment type="caution">
    <text evidence="2">The sequence shown here is derived from an EMBL/GenBank/DDBJ whole genome shotgun (WGS) entry which is preliminary data.</text>
</comment>
<dbReference type="Pfam" id="PF18845">
    <property type="entry name" value="baeRF_family3"/>
    <property type="match status" value="1"/>
</dbReference>
<protein>
    <recommendedName>
        <fullName evidence="4">Chemotaxis protein</fullName>
    </recommendedName>
</protein>
<keyword evidence="3" id="KW-1185">Reference proteome</keyword>
<dbReference type="InterPro" id="IPR041289">
    <property type="entry name" value="Bact_RF_family3"/>
</dbReference>
<evidence type="ECO:0000313" key="2">
    <source>
        <dbReference type="EMBL" id="GGM09483.1"/>
    </source>
</evidence>
<evidence type="ECO:0000313" key="3">
    <source>
        <dbReference type="Proteomes" id="UP000642070"/>
    </source>
</evidence>
<sequence length="400" mass="43553">MLDACQYVANPTIPDHAVHSPQASPPTAHPRHRGAMTVKDLATLTPSGYPAVSLLMPTHRTPPENQQDPIRLRNLVAEAKRRLETDAAVPKPVAAQVYQEIADAAEQLDLRQVGDGLALFASPGQVHVRLLDTPVHERVVVADTYEVRDVVADAARRHRYWALVLSEQPTRLWSGDGPDLVEVRSHGFPFTHEGPGGTVGLPRDYGQNPSAIRDERHRQFFRDIASGLADVDALDARPVFVLGVERYLAFFADEWGRPIAGTVPGNYDHAGPHEVYKLLAPQLAAYTNMRQVAALEALDVARGANRFAAGLAEVWSLAQQGRGAHLLVEEGYHSPAWVHGDHLHPPDQEPRHDATAGSATLIDDAVDDIVEAVARNGGEVTFVGDDSLSADGRIALIVRY</sequence>
<gene>
    <name evidence="2" type="ORF">GCM10007977_008310</name>
</gene>
<dbReference type="EMBL" id="BMPI01000003">
    <property type="protein sequence ID" value="GGM09483.1"/>
    <property type="molecule type" value="Genomic_DNA"/>
</dbReference>
<accession>A0A917T4Y5</accession>
<evidence type="ECO:0008006" key="4">
    <source>
        <dbReference type="Google" id="ProtNLM"/>
    </source>
</evidence>
<reference evidence="2" key="1">
    <citation type="journal article" date="2014" name="Int. J. Syst. Evol. Microbiol.">
        <title>Complete genome sequence of Corynebacterium casei LMG S-19264T (=DSM 44701T), isolated from a smear-ripened cheese.</title>
        <authorList>
            <consortium name="US DOE Joint Genome Institute (JGI-PGF)"/>
            <person name="Walter F."/>
            <person name="Albersmeier A."/>
            <person name="Kalinowski J."/>
            <person name="Ruckert C."/>
        </authorList>
    </citation>
    <scope>NUCLEOTIDE SEQUENCE</scope>
    <source>
        <strain evidence="2">JCM 19831</strain>
    </source>
</reference>